<name>A0A4Q9GN02_9HYPH</name>
<keyword evidence="21" id="KW-1185">Reference proteome</keyword>
<keyword evidence="20" id="KW-0560">Oxidoreductase</keyword>
<evidence type="ECO:0000256" key="8">
    <source>
        <dbReference type="ARBA" id="ARBA00022982"/>
    </source>
</evidence>
<keyword evidence="8" id="KW-0249">Electron transport</keyword>
<feature type="domain" description="Cytochrome c" evidence="19">
    <location>
        <begin position="211"/>
        <end position="303"/>
    </location>
</feature>
<comment type="catalytic activity">
    <reaction evidence="15">
        <text>4 Fe(II)-[cytochrome c] + O2 + 8 H(+)(in) = 4 Fe(III)-[cytochrome c] + 2 H2O + 4 H(+)(out)</text>
        <dbReference type="Rhea" id="RHEA:11436"/>
        <dbReference type="Rhea" id="RHEA-COMP:10350"/>
        <dbReference type="Rhea" id="RHEA-COMP:14399"/>
        <dbReference type="ChEBI" id="CHEBI:15377"/>
        <dbReference type="ChEBI" id="CHEBI:15378"/>
        <dbReference type="ChEBI" id="CHEBI:15379"/>
        <dbReference type="ChEBI" id="CHEBI:29033"/>
        <dbReference type="ChEBI" id="CHEBI:29034"/>
        <dbReference type="EC" id="7.1.1.9"/>
    </reaction>
</comment>
<keyword evidence="11" id="KW-0186">Copper</keyword>
<proteinExistence type="inferred from homology"/>
<dbReference type="OrthoDB" id="9781261at2"/>
<dbReference type="SUPFAM" id="SSF46626">
    <property type="entry name" value="Cytochrome c"/>
    <property type="match status" value="1"/>
</dbReference>
<evidence type="ECO:0000256" key="17">
    <source>
        <dbReference type="SAM" id="Phobius"/>
    </source>
</evidence>
<evidence type="ECO:0000256" key="15">
    <source>
        <dbReference type="ARBA" id="ARBA00047816"/>
    </source>
</evidence>
<feature type="transmembrane region" description="Helical" evidence="17">
    <location>
        <begin position="56"/>
        <end position="77"/>
    </location>
</feature>
<reference evidence="20 21" key="1">
    <citation type="submission" date="2019-02" db="EMBL/GenBank/DDBJ databases">
        <title>Hansschlegelia quercus sp. nov., a novel methylotrophic bacterium from buds of oak (Quercus robur L.).</title>
        <authorList>
            <person name="Agafonova N.V."/>
            <person name="Kaparullina E.N."/>
            <person name="Grouzdev D.S."/>
            <person name="Doronina N.V."/>
        </authorList>
    </citation>
    <scope>NUCLEOTIDE SEQUENCE [LARGE SCALE GENOMIC DNA]</scope>
    <source>
        <strain evidence="20 21">Dub</strain>
    </source>
</reference>
<keyword evidence="9 17" id="KW-1133">Transmembrane helix</keyword>
<comment type="function">
    <text evidence="13">Subunits I and II form the functional core of the enzyme complex. Electrons originating in cytochrome c are transferred via heme a and Cu(A) to the binuclear center formed by heme a3 and Cu(B).</text>
</comment>
<dbReference type="PROSITE" id="PS51007">
    <property type="entry name" value="CYTC"/>
    <property type="match status" value="1"/>
</dbReference>
<organism evidence="20 21">
    <name type="scientific">Hansschlegelia quercus</name>
    <dbReference type="NCBI Taxonomy" id="2528245"/>
    <lineage>
        <taxon>Bacteria</taxon>
        <taxon>Pseudomonadati</taxon>
        <taxon>Pseudomonadota</taxon>
        <taxon>Alphaproteobacteria</taxon>
        <taxon>Hyphomicrobiales</taxon>
        <taxon>Methylopilaceae</taxon>
        <taxon>Hansschlegelia</taxon>
    </lineage>
</organism>
<evidence type="ECO:0000259" key="19">
    <source>
        <dbReference type="PROSITE" id="PS51007"/>
    </source>
</evidence>
<dbReference type="InterPro" id="IPR034236">
    <property type="entry name" value="CuRO_CcO_Caa3_II"/>
</dbReference>
<accession>A0A4Q9GN02</accession>
<evidence type="ECO:0000256" key="13">
    <source>
        <dbReference type="ARBA" id="ARBA00024688"/>
    </source>
</evidence>
<feature type="domain" description="Cytochrome oxidase subunit II copper A binding" evidence="18">
    <location>
        <begin position="87"/>
        <end position="202"/>
    </location>
</feature>
<dbReference type="GO" id="GO:0004129">
    <property type="term" value="F:cytochrome-c oxidase activity"/>
    <property type="evidence" value="ECO:0007669"/>
    <property type="project" value="UniProtKB-EC"/>
</dbReference>
<dbReference type="InterPro" id="IPR002429">
    <property type="entry name" value="CcO_II-like_C"/>
</dbReference>
<evidence type="ECO:0000256" key="10">
    <source>
        <dbReference type="ARBA" id="ARBA00023004"/>
    </source>
</evidence>
<evidence type="ECO:0000256" key="5">
    <source>
        <dbReference type="ARBA" id="ARBA00022660"/>
    </source>
</evidence>
<dbReference type="AlphaFoldDB" id="A0A4Q9GN02"/>
<protein>
    <recommendedName>
        <fullName evidence="14">Cytochrome aa3 subunit 2</fullName>
    </recommendedName>
</protein>
<evidence type="ECO:0000256" key="4">
    <source>
        <dbReference type="ARBA" id="ARBA00022617"/>
    </source>
</evidence>
<evidence type="ECO:0000256" key="9">
    <source>
        <dbReference type="ARBA" id="ARBA00022989"/>
    </source>
</evidence>
<dbReference type="GO" id="GO:0020037">
    <property type="term" value="F:heme binding"/>
    <property type="evidence" value="ECO:0007669"/>
    <property type="project" value="InterPro"/>
</dbReference>
<dbReference type="GO" id="GO:0016491">
    <property type="term" value="F:oxidoreductase activity"/>
    <property type="evidence" value="ECO:0007669"/>
    <property type="project" value="UniProtKB-KW"/>
</dbReference>
<keyword evidence="10 16" id="KW-0408">Iron</keyword>
<keyword evidence="12 17" id="KW-0472">Membrane</keyword>
<dbReference type="Proteomes" id="UP000291613">
    <property type="component" value="Unassembled WGS sequence"/>
</dbReference>
<dbReference type="GO" id="GO:0016020">
    <property type="term" value="C:membrane"/>
    <property type="evidence" value="ECO:0007669"/>
    <property type="project" value="UniProtKB-SubCell"/>
</dbReference>
<dbReference type="CDD" id="cd04213">
    <property type="entry name" value="CuRO_CcO_Caa3_II"/>
    <property type="match status" value="1"/>
</dbReference>
<evidence type="ECO:0000256" key="14">
    <source>
        <dbReference type="ARBA" id="ARBA00031399"/>
    </source>
</evidence>
<dbReference type="Pfam" id="PF00116">
    <property type="entry name" value="COX2"/>
    <property type="match status" value="1"/>
</dbReference>
<dbReference type="InterPro" id="IPR014222">
    <property type="entry name" value="Cyt_c_oxidase_su2"/>
</dbReference>
<evidence type="ECO:0000256" key="3">
    <source>
        <dbReference type="ARBA" id="ARBA00022448"/>
    </source>
</evidence>
<keyword evidence="5" id="KW-0679">Respiratory chain</keyword>
<sequence length="303" mass="32349">MQSALDPAGHEARSVADLFFVTAVGAGIVWAVVMSVAVYATRSSSGGLDERLAKRFILWGGVAFPTVVLTALLIYGLRLMPVLRASGEGLTIAVAGEQFWWRVTYQPKDGPPVRSANEVRVPVGERVAFALTSPDVIHSFWNPSLGGKVDMIPGRENRLVLKAEKAGVYRGVCAEFCGASHALMAFPVIAMEKPDFDAWLSGQSRPAAEAAETAQGKTLFLQNGCGACHAVAGTEARGEVGPDLTRFGERATIGAGTLPNEPEQIARFIRETDTVKPRVKMPAYPALPREDLLAIAGYLGSLK</sequence>
<keyword evidence="6 17" id="KW-0812">Transmembrane</keyword>
<feature type="transmembrane region" description="Helical" evidence="17">
    <location>
        <begin position="18"/>
        <end position="40"/>
    </location>
</feature>
<dbReference type="InterPro" id="IPR009056">
    <property type="entry name" value="Cyt_c-like_dom"/>
</dbReference>
<dbReference type="Gene3D" id="2.60.40.420">
    <property type="entry name" value="Cupredoxins - blue copper proteins"/>
    <property type="match status" value="1"/>
</dbReference>
<dbReference type="GO" id="GO:0042773">
    <property type="term" value="P:ATP synthesis coupled electron transport"/>
    <property type="evidence" value="ECO:0007669"/>
    <property type="project" value="TreeGrafter"/>
</dbReference>
<dbReference type="PROSITE" id="PS00078">
    <property type="entry name" value="COX2"/>
    <property type="match status" value="1"/>
</dbReference>
<evidence type="ECO:0000256" key="12">
    <source>
        <dbReference type="ARBA" id="ARBA00023136"/>
    </source>
</evidence>
<dbReference type="PANTHER" id="PTHR22888:SF9">
    <property type="entry name" value="CYTOCHROME C OXIDASE SUBUNIT 2"/>
    <property type="match status" value="1"/>
</dbReference>
<dbReference type="Pfam" id="PF00034">
    <property type="entry name" value="Cytochrom_C"/>
    <property type="match status" value="1"/>
</dbReference>
<evidence type="ECO:0000256" key="2">
    <source>
        <dbReference type="ARBA" id="ARBA00007866"/>
    </source>
</evidence>
<comment type="caution">
    <text evidence="20">The sequence shown here is derived from an EMBL/GenBank/DDBJ whole genome shotgun (WGS) entry which is preliminary data.</text>
</comment>
<gene>
    <name evidence="20" type="primary">coxB</name>
    <name evidence="20" type="ORF">EYR15_12265</name>
</gene>
<dbReference type="PANTHER" id="PTHR22888">
    <property type="entry name" value="CYTOCHROME C OXIDASE, SUBUNIT II"/>
    <property type="match status" value="1"/>
</dbReference>
<dbReference type="GO" id="GO:0005507">
    <property type="term" value="F:copper ion binding"/>
    <property type="evidence" value="ECO:0007669"/>
    <property type="project" value="InterPro"/>
</dbReference>
<dbReference type="InterPro" id="IPR036909">
    <property type="entry name" value="Cyt_c-like_dom_sf"/>
</dbReference>
<keyword evidence="7 16" id="KW-0479">Metal-binding</keyword>
<evidence type="ECO:0000256" key="11">
    <source>
        <dbReference type="ARBA" id="ARBA00023008"/>
    </source>
</evidence>
<dbReference type="SUPFAM" id="SSF49503">
    <property type="entry name" value="Cupredoxins"/>
    <property type="match status" value="1"/>
</dbReference>
<comment type="subcellular location">
    <subcellularLocation>
        <location evidence="1">Membrane</location>
        <topology evidence="1">Multi-pass membrane protein</topology>
    </subcellularLocation>
</comment>
<dbReference type="EMBL" id="SIUB01000005">
    <property type="protein sequence ID" value="TBN52593.1"/>
    <property type="molecule type" value="Genomic_DNA"/>
</dbReference>
<dbReference type="RefSeq" id="WP_131003825.1">
    <property type="nucleotide sequence ID" value="NZ_JBHSZR010000013.1"/>
</dbReference>
<dbReference type="PROSITE" id="PS50857">
    <property type="entry name" value="COX2_CUA"/>
    <property type="match status" value="1"/>
</dbReference>
<evidence type="ECO:0000313" key="20">
    <source>
        <dbReference type="EMBL" id="TBN52593.1"/>
    </source>
</evidence>
<evidence type="ECO:0000256" key="16">
    <source>
        <dbReference type="PROSITE-ProRule" id="PRU00433"/>
    </source>
</evidence>
<dbReference type="NCBIfam" id="TIGR02866">
    <property type="entry name" value="CoxB"/>
    <property type="match status" value="1"/>
</dbReference>
<evidence type="ECO:0000259" key="18">
    <source>
        <dbReference type="PROSITE" id="PS50857"/>
    </source>
</evidence>
<dbReference type="InterPro" id="IPR001505">
    <property type="entry name" value="Copper_CuA"/>
</dbReference>
<keyword evidence="3" id="KW-0813">Transport</keyword>
<evidence type="ECO:0000256" key="1">
    <source>
        <dbReference type="ARBA" id="ARBA00004141"/>
    </source>
</evidence>
<evidence type="ECO:0000313" key="21">
    <source>
        <dbReference type="Proteomes" id="UP000291613"/>
    </source>
</evidence>
<evidence type="ECO:0000256" key="7">
    <source>
        <dbReference type="ARBA" id="ARBA00022723"/>
    </source>
</evidence>
<comment type="similarity">
    <text evidence="2">Belongs to the cytochrome c oxidase subunit 2 family.</text>
</comment>
<keyword evidence="4 16" id="KW-0349">Heme</keyword>
<evidence type="ECO:0000256" key="6">
    <source>
        <dbReference type="ARBA" id="ARBA00022692"/>
    </source>
</evidence>
<dbReference type="InterPro" id="IPR008972">
    <property type="entry name" value="Cupredoxin"/>
</dbReference>
<dbReference type="InterPro" id="IPR045187">
    <property type="entry name" value="CcO_II"/>
</dbReference>